<dbReference type="SUPFAM" id="SSF53474">
    <property type="entry name" value="alpha/beta-Hydrolases"/>
    <property type="match status" value="1"/>
</dbReference>
<name>A0A929PYG5_9SPHI</name>
<dbReference type="PANTHER" id="PTHR42776">
    <property type="entry name" value="SERINE PEPTIDASE S9 FAMILY MEMBER"/>
    <property type="match status" value="1"/>
</dbReference>
<sequence length="646" mass="73793">MYRPIRFKPIILVVLLTLILQACSNGTVREIPVRDFFRPPEKSNFKISPDGKYISYLKPYKKRQNLFIHKLGEDRDTMVTSFTDYKVGDYSWTYGNNIIFTQFIDRKFDKPKSGDGGKPLQDQIRIYMLNVAMMKVRTLLIQDNAMVKTVQTKNRSYPEIITITSNKRDSLNSDVFRLNIRTGELKPYIINPGKVNSWFADQDGVIRLAKASDGVDEYILFRGKEELPWKTIIKNNFKNRVDPIAFSGTKNYFYALSNVDRDKSALVEINADNGKEVNVMFASENADIMDFGYSKRKHQVESVSWEASKQQTQYLDGDIAAIYNELNEQFKGSKARIIDRDSLERRFIIMTYADRDPGSYYLYELDTKKLTKIGESNPAVKSEELCEMKPVSFKATDGTTIYGYLTTPQDKTPNNLPVVVLPHGGPFGNSNRWGYSAEVQFLANRGYAVFQVNFRGSGGYGKAFYHAGFKQMGGLIQQDITDGVKWLINKKIANPKKIAIMGSGFGGFSALNGIAKHPDLYNCAVVQSGLINYFTYIKDVQPWWTNRLAMMYEMVGDPVKDAAMFTAISPAFYPEKIKTPLIIFQGGRDPRANISDLRQFVGLLMRQKTQVSFVLKENERTFSEETKMDMYAEIEIFLNNNMRVKP</sequence>
<dbReference type="InterPro" id="IPR001375">
    <property type="entry name" value="Peptidase_S9_cat"/>
</dbReference>
<dbReference type="GO" id="GO:0006508">
    <property type="term" value="P:proteolysis"/>
    <property type="evidence" value="ECO:0007669"/>
    <property type="project" value="InterPro"/>
</dbReference>
<dbReference type="AlphaFoldDB" id="A0A929PYG5"/>
<feature type="domain" description="Peptidase S9 prolyl oligopeptidase catalytic" evidence="2">
    <location>
        <begin position="433"/>
        <end position="642"/>
    </location>
</feature>
<protein>
    <submittedName>
        <fullName evidence="3">S9 family peptidase</fullName>
    </submittedName>
</protein>
<reference evidence="3" key="1">
    <citation type="submission" date="2020-10" db="EMBL/GenBank/DDBJ databases">
        <title>Mucilaginibacter mali sp. nov., isolated from rhizosphere soil of apple orchard.</title>
        <authorList>
            <person name="Lee J.-S."/>
            <person name="Kim H.S."/>
            <person name="Kim J.-S."/>
        </authorList>
    </citation>
    <scope>NUCLEOTIDE SEQUENCE</scope>
    <source>
        <strain evidence="3">KCTC 22746</strain>
    </source>
</reference>
<dbReference type="PANTHER" id="PTHR42776:SF27">
    <property type="entry name" value="DIPEPTIDYL PEPTIDASE FAMILY MEMBER 6"/>
    <property type="match status" value="1"/>
</dbReference>
<dbReference type="GO" id="GO:0004252">
    <property type="term" value="F:serine-type endopeptidase activity"/>
    <property type="evidence" value="ECO:0007669"/>
    <property type="project" value="TreeGrafter"/>
</dbReference>
<dbReference type="EMBL" id="JADFFL010000010">
    <property type="protein sequence ID" value="MBE9664236.1"/>
    <property type="molecule type" value="Genomic_DNA"/>
</dbReference>
<dbReference type="Gene3D" id="3.40.50.1820">
    <property type="entry name" value="alpha/beta hydrolase"/>
    <property type="match status" value="1"/>
</dbReference>
<evidence type="ECO:0000313" key="4">
    <source>
        <dbReference type="Proteomes" id="UP000622475"/>
    </source>
</evidence>
<evidence type="ECO:0000256" key="1">
    <source>
        <dbReference type="ARBA" id="ARBA00022801"/>
    </source>
</evidence>
<dbReference type="Pfam" id="PF00326">
    <property type="entry name" value="Peptidase_S9"/>
    <property type="match status" value="1"/>
</dbReference>
<dbReference type="Proteomes" id="UP000622475">
    <property type="component" value="Unassembled WGS sequence"/>
</dbReference>
<gene>
    <name evidence="3" type="ORF">IRJ16_20315</name>
</gene>
<dbReference type="SUPFAM" id="SSF82171">
    <property type="entry name" value="DPP6 N-terminal domain-like"/>
    <property type="match status" value="1"/>
</dbReference>
<proteinExistence type="predicted"/>
<dbReference type="InterPro" id="IPR029058">
    <property type="entry name" value="AB_hydrolase_fold"/>
</dbReference>
<accession>A0A929PYG5</accession>
<keyword evidence="4" id="KW-1185">Reference proteome</keyword>
<evidence type="ECO:0000313" key="3">
    <source>
        <dbReference type="EMBL" id="MBE9664236.1"/>
    </source>
</evidence>
<evidence type="ECO:0000259" key="2">
    <source>
        <dbReference type="Pfam" id="PF00326"/>
    </source>
</evidence>
<keyword evidence="1" id="KW-0378">Hydrolase</keyword>
<dbReference type="PROSITE" id="PS51257">
    <property type="entry name" value="PROKAR_LIPOPROTEIN"/>
    <property type="match status" value="1"/>
</dbReference>
<dbReference type="RefSeq" id="WP_194113480.1">
    <property type="nucleotide sequence ID" value="NZ_JADFFL010000010.1"/>
</dbReference>
<comment type="caution">
    <text evidence="3">The sequence shown here is derived from an EMBL/GenBank/DDBJ whole genome shotgun (WGS) entry which is preliminary data.</text>
</comment>
<organism evidence="3 4">
    <name type="scientific">Mucilaginibacter myungsuensis</name>
    <dbReference type="NCBI Taxonomy" id="649104"/>
    <lineage>
        <taxon>Bacteria</taxon>
        <taxon>Pseudomonadati</taxon>
        <taxon>Bacteroidota</taxon>
        <taxon>Sphingobacteriia</taxon>
        <taxon>Sphingobacteriales</taxon>
        <taxon>Sphingobacteriaceae</taxon>
        <taxon>Mucilaginibacter</taxon>
    </lineage>
</organism>